<organism evidence="2 3">
    <name type="scientific">Citrus unshiu</name>
    <name type="common">Satsuma mandarin</name>
    <name type="synonym">Citrus nobilis var. unshiu</name>
    <dbReference type="NCBI Taxonomy" id="55188"/>
    <lineage>
        <taxon>Eukaryota</taxon>
        <taxon>Viridiplantae</taxon>
        <taxon>Streptophyta</taxon>
        <taxon>Embryophyta</taxon>
        <taxon>Tracheophyta</taxon>
        <taxon>Spermatophyta</taxon>
        <taxon>Magnoliopsida</taxon>
        <taxon>eudicotyledons</taxon>
        <taxon>Gunneridae</taxon>
        <taxon>Pentapetalae</taxon>
        <taxon>rosids</taxon>
        <taxon>malvids</taxon>
        <taxon>Sapindales</taxon>
        <taxon>Rutaceae</taxon>
        <taxon>Aurantioideae</taxon>
        <taxon>Citrus</taxon>
    </lineage>
</organism>
<evidence type="ECO:0000313" key="2">
    <source>
        <dbReference type="EMBL" id="GAY57018.1"/>
    </source>
</evidence>
<reference evidence="2 3" key="1">
    <citation type="journal article" date="2017" name="Front. Genet.">
        <title>Draft sequencing of the heterozygous diploid genome of Satsuma (Citrus unshiu Marc.) using a hybrid assembly approach.</title>
        <authorList>
            <person name="Shimizu T."/>
            <person name="Tanizawa Y."/>
            <person name="Mochizuki T."/>
            <person name="Nagasaki H."/>
            <person name="Yoshioka T."/>
            <person name="Toyoda A."/>
            <person name="Fujiyama A."/>
            <person name="Kaminuma E."/>
            <person name="Nakamura Y."/>
        </authorList>
    </citation>
    <scope>NUCLEOTIDE SEQUENCE [LARGE SCALE GENOMIC DNA]</scope>
    <source>
        <strain evidence="3">cv. Miyagawa wase</strain>
    </source>
</reference>
<evidence type="ECO:0000313" key="3">
    <source>
        <dbReference type="Proteomes" id="UP000236630"/>
    </source>
</evidence>
<dbReference type="PANTHER" id="PTHR11220:SF59">
    <property type="entry name" value="HEME-BINDING PROTEIN 2-LIKE"/>
    <property type="match status" value="1"/>
</dbReference>
<evidence type="ECO:0000256" key="1">
    <source>
        <dbReference type="ARBA" id="ARBA00009817"/>
    </source>
</evidence>
<dbReference type="InterPro" id="IPR011256">
    <property type="entry name" value="Reg_factor_effector_dom_sf"/>
</dbReference>
<comment type="caution">
    <text evidence="2">The sequence shown here is derived from an EMBL/GenBank/DDBJ whole genome shotgun (WGS) entry which is preliminary data.</text>
</comment>
<dbReference type="Proteomes" id="UP000236630">
    <property type="component" value="Unassembled WGS sequence"/>
</dbReference>
<dbReference type="Pfam" id="PF04832">
    <property type="entry name" value="SOUL"/>
    <property type="match status" value="1"/>
</dbReference>
<proteinExistence type="inferred from homology"/>
<dbReference type="STRING" id="55188.A0A2H5PXD3"/>
<dbReference type="EMBL" id="BDQV01000150">
    <property type="protein sequence ID" value="GAY57018.1"/>
    <property type="molecule type" value="Genomic_DNA"/>
</dbReference>
<sequence>MTAPVLTNIIPSINGPFCNSQLQAHPIKLPKHKYVVVRRFGDFMDDNSISTQASALKKSLKNSTWESAIIFNNKISDDHLSVAGYNSPFQNENRINEVLLWFD</sequence>
<gene>
    <name evidence="2" type="ORF">CUMW_176160</name>
</gene>
<comment type="similarity">
    <text evidence="1">Belongs to the HEBP family.</text>
</comment>
<dbReference type="PANTHER" id="PTHR11220">
    <property type="entry name" value="HEME-BINDING PROTEIN-RELATED"/>
    <property type="match status" value="1"/>
</dbReference>
<dbReference type="InterPro" id="IPR006917">
    <property type="entry name" value="SOUL_heme-bd"/>
</dbReference>
<protein>
    <submittedName>
        <fullName evidence="2">Uncharacterized protein</fullName>
    </submittedName>
</protein>
<name>A0A2H5PXD3_CITUN</name>
<dbReference type="AlphaFoldDB" id="A0A2H5PXD3"/>
<dbReference type="Gene3D" id="3.20.80.10">
    <property type="entry name" value="Regulatory factor, effector binding domain"/>
    <property type="match status" value="1"/>
</dbReference>
<accession>A0A2H5PXD3</accession>
<keyword evidence="3" id="KW-1185">Reference proteome</keyword>
<dbReference type="SUPFAM" id="SSF55136">
    <property type="entry name" value="Probable bacterial effector-binding domain"/>
    <property type="match status" value="1"/>
</dbReference>